<dbReference type="Proteomes" id="UP001451303">
    <property type="component" value="Unassembled WGS sequence"/>
</dbReference>
<organism evidence="1 2">
    <name type="scientific">Neurospora intermedia</name>
    <dbReference type="NCBI Taxonomy" id="5142"/>
    <lineage>
        <taxon>Eukaryota</taxon>
        <taxon>Fungi</taxon>
        <taxon>Dikarya</taxon>
        <taxon>Ascomycota</taxon>
        <taxon>Pezizomycotina</taxon>
        <taxon>Sordariomycetes</taxon>
        <taxon>Sordariomycetidae</taxon>
        <taxon>Sordariales</taxon>
        <taxon>Sordariaceae</taxon>
        <taxon>Neurospora</taxon>
    </lineage>
</organism>
<comment type="caution">
    <text evidence="1">The sequence shown here is derived from an EMBL/GenBank/DDBJ whole genome shotgun (WGS) entry which is preliminary data.</text>
</comment>
<evidence type="ECO:0000313" key="1">
    <source>
        <dbReference type="EMBL" id="KAL0474006.1"/>
    </source>
</evidence>
<name>A0ABR3DQ97_NEUIN</name>
<sequence>MSPQSFIPEAKKRLMEKRKTDFLVHVEILRYMLSSLQDYFGSKNWTPRLCLRWCRQHLKTLTEFNLLFCDGYRWQWRRLEVFINSDLVSRILELEPSNIDTYDAATSFRLPSQVHYERPSRQFILREFRNMLAADDANGEGASMYPTSLIRTKTLAYYLSLCPGDPGYELGNAKSRLDISYALTEALSLFYKTSMMPRPWTEDTVEFMVCKEYENGHESVSIVTRMPMISVPDPAEDDIAILTSLLKAQSLKGPKVPDIPAPKFPEIKALGLSVTPWIPVFSNTSLENCSPYAKSWKDASTMRYLRGARA</sequence>
<gene>
    <name evidence="1" type="ORF">QR685DRAFT_493187</name>
</gene>
<reference evidence="1 2" key="1">
    <citation type="submission" date="2023-09" db="EMBL/GenBank/DDBJ databases">
        <title>Multi-omics analysis of a traditional fermented food reveals byproduct-associated fungal strains for waste-to-food upcycling.</title>
        <authorList>
            <consortium name="Lawrence Berkeley National Laboratory"/>
            <person name="Rekdal V.M."/>
            <person name="Villalobos-Escobedo J.M."/>
            <person name="Rodriguez-Valeron N."/>
            <person name="Garcia M.O."/>
            <person name="Vasquez D.P."/>
            <person name="Damayanti I."/>
            <person name="Sorensen P.M."/>
            <person name="Baidoo E.E."/>
            <person name="De Carvalho A.C."/>
            <person name="Riley R."/>
            <person name="Lipzen A."/>
            <person name="He G."/>
            <person name="Yan M."/>
            <person name="Haridas S."/>
            <person name="Daum C."/>
            <person name="Yoshinaga Y."/>
            <person name="Ng V."/>
            <person name="Grigoriev I.V."/>
            <person name="Munk R."/>
            <person name="Nuraida L."/>
            <person name="Wijaya C.H."/>
            <person name="Morales P.-C."/>
            <person name="Keasling J.D."/>
        </authorList>
    </citation>
    <scope>NUCLEOTIDE SEQUENCE [LARGE SCALE GENOMIC DNA]</scope>
    <source>
        <strain evidence="1 2">FGSC 2613</strain>
    </source>
</reference>
<accession>A0ABR3DQ97</accession>
<keyword evidence="2" id="KW-1185">Reference proteome</keyword>
<proteinExistence type="predicted"/>
<evidence type="ECO:0000313" key="2">
    <source>
        <dbReference type="Proteomes" id="UP001451303"/>
    </source>
</evidence>
<protein>
    <submittedName>
        <fullName evidence="1">Uncharacterized protein</fullName>
    </submittedName>
</protein>
<dbReference type="EMBL" id="JAVLET010000002">
    <property type="protein sequence ID" value="KAL0474006.1"/>
    <property type="molecule type" value="Genomic_DNA"/>
</dbReference>